<dbReference type="RefSeq" id="WP_169605787.1">
    <property type="nucleotide sequence ID" value="NZ_CP051682.1"/>
</dbReference>
<proteinExistence type="predicted"/>
<feature type="chain" id="PRO_5029639039" description="Alpha/beta hydrolase" evidence="1">
    <location>
        <begin position="19"/>
        <end position="84"/>
    </location>
</feature>
<dbReference type="AlphaFoldDB" id="A0A7L5DUI7"/>
<evidence type="ECO:0000313" key="2">
    <source>
        <dbReference type="EMBL" id="QJD94770.1"/>
    </source>
</evidence>
<keyword evidence="3" id="KW-1185">Reference proteome</keyword>
<dbReference type="KEGG" id="mrob:HH214_02200"/>
<dbReference type="Proteomes" id="UP000503278">
    <property type="component" value="Chromosome"/>
</dbReference>
<dbReference type="EMBL" id="CP051682">
    <property type="protein sequence ID" value="QJD94770.1"/>
    <property type="molecule type" value="Genomic_DNA"/>
</dbReference>
<sequence length="84" mass="9494">MKPYLFIFLILLVSSAHAQMIKNDQIIMGRVDSVQSKTLNEQRKIWVYVPASANESTTTKPKYPVVYLLDGEAHFSSLTGVYNS</sequence>
<feature type="signal peptide" evidence="1">
    <location>
        <begin position="1"/>
        <end position="18"/>
    </location>
</feature>
<dbReference type="InterPro" id="IPR029058">
    <property type="entry name" value="AB_hydrolase_fold"/>
</dbReference>
<evidence type="ECO:0000313" key="3">
    <source>
        <dbReference type="Proteomes" id="UP000503278"/>
    </source>
</evidence>
<evidence type="ECO:0008006" key="4">
    <source>
        <dbReference type="Google" id="ProtNLM"/>
    </source>
</evidence>
<name>A0A7L5DUI7_9SPHI</name>
<gene>
    <name evidence="2" type="ORF">HH214_02200</name>
</gene>
<organism evidence="2 3">
    <name type="scientific">Mucilaginibacter robiniae</name>
    <dbReference type="NCBI Taxonomy" id="2728022"/>
    <lineage>
        <taxon>Bacteria</taxon>
        <taxon>Pseudomonadati</taxon>
        <taxon>Bacteroidota</taxon>
        <taxon>Sphingobacteriia</taxon>
        <taxon>Sphingobacteriales</taxon>
        <taxon>Sphingobacteriaceae</taxon>
        <taxon>Mucilaginibacter</taxon>
    </lineage>
</organism>
<protein>
    <recommendedName>
        <fullName evidence="4">Alpha/beta hydrolase</fullName>
    </recommendedName>
</protein>
<dbReference type="Gene3D" id="3.40.50.1820">
    <property type="entry name" value="alpha/beta hydrolase"/>
    <property type="match status" value="1"/>
</dbReference>
<reference evidence="2 3" key="1">
    <citation type="submission" date="2020-04" db="EMBL/GenBank/DDBJ databases">
        <title>Genome sequencing of novel species.</title>
        <authorList>
            <person name="Heo J."/>
            <person name="Kim S.-J."/>
            <person name="Kim J.-S."/>
            <person name="Hong S.-B."/>
            <person name="Kwon S.-W."/>
        </authorList>
    </citation>
    <scope>NUCLEOTIDE SEQUENCE [LARGE SCALE GENOMIC DNA]</scope>
    <source>
        <strain evidence="2 3">F39-2</strain>
    </source>
</reference>
<evidence type="ECO:0000256" key="1">
    <source>
        <dbReference type="SAM" id="SignalP"/>
    </source>
</evidence>
<accession>A0A7L5DUI7</accession>
<keyword evidence="1" id="KW-0732">Signal</keyword>
<dbReference type="SUPFAM" id="SSF53474">
    <property type="entry name" value="alpha/beta-Hydrolases"/>
    <property type="match status" value="1"/>
</dbReference>